<evidence type="ECO:0000256" key="8">
    <source>
        <dbReference type="ARBA" id="ARBA00022737"/>
    </source>
</evidence>
<dbReference type="SUPFAM" id="SSF49503">
    <property type="entry name" value="Cupredoxins"/>
    <property type="match status" value="3"/>
</dbReference>
<evidence type="ECO:0000256" key="2">
    <source>
        <dbReference type="ARBA" id="ARBA00004271"/>
    </source>
</evidence>
<dbReference type="PROSITE" id="PS00079">
    <property type="entry name" value="MULTICOPPER_OXIDASE1"/>
    <property type="match status" value="1"/>
</dbReference>
<accession>W9S5M5</accession>
<dbReference type="InterPro" id="IPR017761">
    <property type="entry name" value="Laccase"/>
</dbReference>
<evidence type="ECO:0000256" key="6">
    <source>
        <dbReference type="ARBA" id="ARBA00022525"/>
    </source>
</evidence>
<dbReference type="InterPro" id="IPR011706">
    <property type="entry name" value="Cu-oxidase_C"/>
</dbReference>
<evidence type="ECO:0000259" key="16">
    <source>
        <dbReference type="Pfam" id="PF07732"/>
    </source>
</evidence>
<evidence type="ECO:0000256" key="7">
    <source>
        <dbReference type="ARBA" id="ARBA00022723"/>
    </source>
</evidence>
<keyword evidence="10 13" id="KW-0186">Copper</keyword>
<dbReference type="InterPro" id="IPR045087">
    <property type="entry name" value="Cu-oxidase_fam"/>
</dbReference>
<dbReference type="OrthoDB" id="2121828at2759"/>
<keyword evidence="8 13" id="KW-0677">Repeat</keyword>
<evidence type="ECO:0000256" key="9">
    <source>
        <dbReference type="ARBA" id="ARBA00023002"/>
    </source>
</evidence>
<dbReference type="CDD" id="cd13897">
    <property type="entry name" value="CuRO_3_LCC_plant"/>
    <property type="match status" value="1"/>
</dbReference>
<dbReference type="PROSITE" id="PS00080">
    <property type="entry name" value="MULTICOPPER_OXIDASE2"/>
    <property type="match status" value="1"/>
</dbReference>
<dbReference type="InterPro" id="IPR001117">
    <property type="entry name" value="Cu-oxidase_2nd"/>
</dbReference>
<comment type="cofactor">
    <cofactor evidence="13">
        <name>Cu cation</name>
        <dbReference type="ChEBI" id="CHEBI:23378"/>
    </cofactor>
    <text evidence="13">Binds 4 Cu cations per monomer.</text>
</comment>
<evidence type="ECO:0000256" key="11">
    <source>
        <dbReference type="ARBA" id="ARBA00023180"/>
    </source>
</evidence>
<dbReference type="CDD" id="cd13849">
    <property type="entry name" value="CuRO_1_LCC_plant"/>
    <property type="match status" value="1"/>
</dbReference>
<sequence>MARFAIWLACALALLASSISFAAIVEHSFNVENFVATKLCREQEITAVNGGLPGPTIGVKEGDTLVVHVFNKSPYGITIHWHGVFQLQSQWADGPSNVTQCAIPTGQSYTYRFNVTGQEGTLWWHSHVSWLRATVYGALIIQPKHGRSAYPFPKPHKEIPILLGEWWNANVVDVENEGLAAGIAPNISDAYTINGKPGDLYPCSENDMYKIKVERGRTYMLRIINAALNNQLFFKIANHTMTVVAIDASYTDPYETDVIVTAPGQTVDVLIKADQPVGSYYMAARPYVSVPLPTVIPFDNTTTRGIFAYEGSESNNPVMPTLPDFLDTPTAHKFYTNLTGLAGGPHWVPVPLDVDEHMFVTVGLSTEPCEEINATCPNGQRFSASMNNESFVFPQNASMLEAYYYGRVDGVYTTDFPDNPPIVFDYTNPSLSNVEPLIFAPKSTKVKKLKFNSTVEMVLQNTALQAAENHPIHIHGFNFHVLAQGFGNYDAVSDSTKFNLVNPQIRNTIAVPSGGWAVVRFQANNPGVWLVHCHLDVHLPVGMAMAFEVGNGPTPSSTLPPPPSDLPRC</sequence>
<evidence type="ECO:0000259" key="15">
    <source>
        <dbReference type="Pfam" id="PF07731"/>
    </source>
</evidence>
<proteinExistence type="inferred from homology"/>
<dbReference type="EMBL" id="KE345018">
    <property type="protein sequence ID" value="EXB89986.1"/>
    <property type="molecule type" value="Genomic_DNA"/>
</dbReference>
<dbReference type="GO" id="GO:0046274">
    <property type="term" value="P:lignin catabolic process"/>
    <property type="evidence" value="ECO:0007669"/>
    <property type="project" value="UniProtKB-KW"/>
</dbReference>
<dbReference type="GO" id="GO:0052716">
    <property type="term" value="F:hydroquinone:oxygen oxidoreductase activity"/>
    <property type="evidence" value="ECO:0007669"/>
    <property type="project" value="UniProtKB-EC"/>
</dbReference>
<evidence type="ECO:0000313" key="17">
    <source>
        <dbReference type="EMBL" id="EXB89986.1"/>
    </source>
</evidence>
<evidence type="ECO:0000259" key="14">
    <source>
        <dbReference type="Pfam" id="PF00394"/>
    </source>
</evidence>
<comment type="catalytic activity">
    <reaction evidence="1 13">
        <text>4 hydroquinone + O2 = 4 benzosemiquinone + 2 H2O</text>
        <dbReference type="Rhea" id="RHEA:11276"/>
        <dbReference type="ChEBI" id="CHEBI:15377"/>
        <dbReference type="ChEBI" id="CHEBI:15379"/>
        <dbReference type="ChEBI" id="CHEBI:17594"/>
        <dbReference type="ChEBI" id="CHEBI:17977"/>
        <dbReference type="EC" id="1.10.3.2"/>
    </reaction>
</comment>
<feature type="chain" id="PRO_5005151785" description="Laccase" evidence="13">
    <location>
        <begin position="23"/>
        <end position="569"/>
    </location>
</feature>
<comment type="subcellular location">
    <subcellularLocation>
        <location evidence="2 13">Secreted</location>
        <location evidence="2 13">Extracellular space</location>
        <location evidence="2 13">Apoplast</location>
    </subcellularLocation>
</comment>
<dbReference type="EC" id="1.10.3.2" evidence="4 13"/>
<feature type="domain" description="Plastocyanin-like" evidence="16">
    <location>
        <begin position="35"/>
        <end position="144"/>
    </location>
</feature>
<dbReference type="Gene3D" id="2.60.40.420">
    <property type="entry name" value="Cupredoxins - blue copper proteins"/>
    <property type="match status" value="3"/>
</dbReference>
<dbReference type="Pfam" id="PF00394">
    <property type="entry name" value="Cu-oxidase"/>
    <property type="match status" value="1"/>
</dbReference>
<dbReference type="GO" id="GO:0005507">
    <property type="term" value="F:copper ion binding"/>
    <property type="evidence" value="ECO:0007669"/>
    <property type="project" value="InterPro"/>
</dbReference>
<evidence type="ECO:0000256" key="10">
    <source>
        <dbReference type="ARBA" id="ARBA00023008"/>
    </source>
</evidence>
<evidence type="ECO:0000256" key="5">
    <source>
        <dbReference type="ARBA" id="ARBA00022523"/>
    </source>
</evidence>
<comment type="similarity">
    <text evidence="3 13">Belongs to the multicopper oxidase family.</text>
</comment>
<keyword evidence="6 13" id="KW-0964">Secreted</keyword>
<protein>
    <recommendedName>
        <fullName evidence="4 13">Laccase</fullName>
        <ecNumber evidence="4 13">1.10.3.2</ecNumber>
    </recommendedName>
    <alternativeName>
        <fullName evidence="13">Benzenediol:oxygen oxidoreductase</fullName>
    </alternativeName>
    <alternativeName>
        <fullName evidence="13">Diphenol oxidase</fullName>
    </alternativeName>
    <alternativeName>
        <fullName evidence="13">Urishiol oxidase</fullName>
    </alternativeName>
</protein>
<dbReference type="InterPro" id="IPR011707">
    <property type="entry name" value="Cu-oxidase-like_N"/>
</dbReference>
<dbReference type="GO" id="GO:0048046">
    <property type="term" value="C:apoplast"/>
    <property type="evidence" value="ECO:0007669"/>
    <property type="project" value="UniProtKB-SubCell"/>
</dbReference>
<dbReference type="STRING" id="981085.W9S5M5"/>
<keyword evidence="5 13" id="KW-0052">Apoplast</keyword>
<dbReference type="InterPro" id="IPR008972">
    <property type="entry name" value="Cupredoxin"/>
</dbReference>
<name>W9S5M5_9ROSA</name>
<dbReference type="Pfam" id="PF07731">
    <property type="entry name" value="Cu-oxidase_2"/>
    <property type="match status" value="1"/>
</dbReference>
<organism evidence="17 18">
    <name type="scientific">Morus notabilis</name>
    <dbReference type="NCBI Taxonomy" id="981085"/>
    <lineage>
        <taxon>Eukaryota</taxon>
        <taxon>Viridiplantae</taxon>
        <taxon>Streptophyta</taxon>
        <taxon>Embryophyta</taxon>
        <taxon>Tracheophyta</taxon>
        <taxon>Spermatophyta</taxon>
        <taxon>Magnoliopsida</taxon>
        <taxon>eudicotyledons</taxon>
        <taxon>Gunneridae</taxon>
        <taxon>Pentapetalae</taxon>
        <taxon>rosids</taxon>
        <taxon>fabids</taxon>
        <taxon>Rosales</taxon>
        <taxon>Moraceae</taxon>
        <taxon>Moreae</taxon>
        <taxon>Morus</taxon>
    </lineage>
</organism>
<keyword evidence="18" id="KW-1185">Reference proteome</keyword>
<dbReference type="CDD" id="cd13875">
    <property type="entry name" value="CuRO_2_LCC_plant"/>
    <property type="match status" value="1"/>
</dbReference>
<dbReference type="InterPro" id="IPR033138">
    <property type="entry name" value="Cu_oxidase_CS"/>
</dbReference>
<evidence type="ECO:0000256" key="13">
    <source>
        <dbReference type="RuleBase" id="RU361119"/>
    </source>
</evidence>
<feature type="signal peptide" evidence="13">
    <location>
        <begin position="1"/>
        <end position="22"/>
    </location>
</feature>
<keyword evidence="12 13" id="KW-0439">Lignin degradation</keyword>
<keyword evidence="11" id="KW-0325">Glycoprotein</keyword>
<dbReference type="Pfam" id="PF07732">
    <property type="entry name" value="Cu-oxidase_3"/>
    <property type="match status" value="1"/>
</dbReference>
<evidence type="ECO:0000256" key="4">
    <source>
        <dbReference type="ARBA" id="ARBA00012297"/>
    </source>
</evidence>
<keyword evidence="13" id="KW-0732">Signal</keyword>
<dbReference type="InterPro" id="IPR034285">
    <property type="entry name" value="CuRO_2_LCC"/>
</dbReference>
<evidence type="ECO:0000256" key="12">
    <source>
        <dbReference type="ARBA" id="ARBA00023185"/>
    </source>
</evidence>
<dbReference type="InterPro" id="IPR034288">
    <property type="entry name" value="CuRO_1_LCC"/>
</dbReference>
<dbReference type="FunFam" id="2.60.40.420:FF:000049">
    <property type="entry name" value="Laccase"/>
    <property type="match status" value="1"/>
</dbReference>
<dbReference type="PANTHER" id="PTHR11709">
    <property type="entry name" value="MULTI-COPPER OXIDASE"/>
    <property type="match status" value="1"/>
</dbReference>
<dbReference type="eggNOG" id="KOG1263">
    <property type="taxonomic scope" value="Eukaryota"/>
</dbReference>
<dbReference type="NCBIfam" id="TIGR03389">
    <property type="entry name" value="laccase"/>
    <property type="match status" value="1"/>
</dbReference>
<dbReference type="PANTHER" id="PTHR11709:SF9">
    <property type="entry name" value="LACCASE-7"/>
    <property type="match status" value="1"/>
</dbReference>
<gene>
    <name evidence="17" type="ORF">L484_023639</name>
</gene>
<reference evidence="18" key="1">
    <citation type="submission" date="2013-01" db="EMBL/GenBank/DDBJ databases">
        <title>Draft Genome Sequence of a Mulberry Tree, Morus notabilis C.K. Schneid.</title>
        <authorList>
            <person name="He N."/>
            <person name="Zhao S."/>
        </authorList>
    </citation>
    <scope>NUCLEOTIDE SEQUENCE</scope>
</reference>
<dbReference type="AlphaFoldDB" id="W9S5M5"/>
<feature type="domain" description="Plastocyanin-like" evidence="14">
    <location>
        <begin position="158"/>
        <end position="312"/>
    </location>
</feature>
<evidence type="ECO:0000256" key="3">
    <source>
        <dbReference type="ARBA" id="ARBA00010609"/>
    </source>
</evidence>
<feature type="domain" description="Plastocyanin-like" evidence="15">
    <location>
        <begin position="415"/>
        <end position="551"/>
    </location>
</feature>
<dbReference type="KEGG" id="mnt:21406398"/>
<evidence type="ECO:0000256" key="1">
    <source>
        <dbReference type="ARBA" id="ARBA00000349"/>
    </source>
</evidence>
<comment type="function">
    <text evidence="13">Lignin degradation and detoxification of lignin-derived products.</text>
</comment>
<dbReference type="InterPro" id="IPR034289">
    <property type="entry name" value="CuRO_3_LCC"/>
</dbReference>
<evidence type="ECO:0000313" key="18">
    <source>
        <dbReference type="Proteomes" id="UP000030645"/>
    </source>
</evidence>
<keyword evidence="7 13" id="KW-0479">Metal-binding</keyword>
<dbReference type="InterPro" id="IPR002355">
    <property type="entry name" value="Cu_oxidase_Cu_BS"/>
</dbReference>
<keyword evidence="9 13" id="KW-0560">Oxidoreductase</keyword>
<dbReference type="Proteomes" id="UP000030645">
    <property type="component" value="Unassembled WGS sequence"/>
</dbReference>